<dbReference type="PANTHER" id="PTHR33988">
    <property type="entry name" value="ENDORIBONUCLEASE MAZF-RELATED"/>
    <property type="match status" value="1"/>
</dbReference>
<dbReference type="InterPro" id="IPR003477">
    <property type="entry name" value="PemK-like"/>
</dbReference>
<keyword evidence="3" id="KW-1185">Reference proteome</keyword>
<keyword evidence="1" id="KW-0540">Nuclease</keyword>
<dbReference type="GO" id="GO:0016075">
    <property type="term" value="P:rRNA catabolic process"/>
    <property type="evidence" value="ECO:0007669"/>
    <property type="project" value="TreeGrafter"/>
</dbReference>
<dbReference type="Gene3D" id="2.30.30.110">
    <property type="match status" value="1"/>
</dbReference>
<dbReference type="GO" id="GO:0016787">
    <property type="term" value="F:hydrolase activity"/>
    <property type="evidence" value="ECO:0007669"/>
    <property type="project" value="UniProtKB-KW"/>
</dbReference>
<evidence type="ECO:0000313" key="2">
    <source>
        <dbReference type="EMBL" id="GEM48393.1"/>
    </source>
</evidence>
<dbReference type="EC" id="3.1.-.-" evidence="1"/>
<dbReference type="Proteomes" id="UP000321306">
    <property type="component" value="Unassembled WGS sequence"/>
</dbReference>
<evidence type="ECO:0000256" key="1">
    <source>
        <dbReference type="PIRNR" id="PIRNR033490"/>
    </source>
</evidence>
<dbReference type="SUPFAM" id="SSF50118">
    <property type="entry name" value="Cell growth inhibitor/plasmid maintenance toxic component"/>
    <property type="match status" value="1"/>
</dbReference>
<gene>
    <name evidence="2" type="ORF">DC3_40280</name>
</gene>
<evidence type="ECO:0000313" key="3">
    <source>
        <dbReference type="Proteomes" id="UP000321306"/>
    </source>
</evidence>
<name>A0A511N6C5_DEIC1</name>
<comment type="function">
    <text evidence="1">Toxic component of a type II toxin-antitoxin (TA) system.</text>
</comment>
<protein>
    <recommendedName>
        <fullName evidence="1">mRNA interferase</fullName>
        <ecNumber evidence="1">3.1.-.-</ecNumber>
    </recommendedName>
</protein>
<comment type="caution">
    <text evidence="2">The sequence shown here is derived from an EMBL/GenBank/DDBJ whole genome shotgun (WGS) entry which is preliminary data.</text>
</comment>
<dbReference type="RefSeq" id="WP_146887439.1">
    <property type="nucleotide sequence ID" value="NZ_BJXB01000020.1"/>
</dbReference>
<dbReference type="PIRSF" id="PIRSF033490">
    <property type="entry name" value="MazF"/>
    <property type="match status" value="1"/>
</dbReference>
<dbReference type="PANTHER" id="PTHR33988:SF1">
    <property type="entry name" value="ENDORIBONUCLEASE MAZF7-RELATED"/>
    <property type="match status" value="1"/>
</dbReference>
<comment type="similarity">
    <text evidence="1">Belongs to the PemK/MazF family.</text>
</comment>
<dbReference type="GO" id="GO:0003677">
    <property type="term" value="F:DNA binding"/>
    <property type="evidence" value="ECO:0007669"/>
    <property type="project" value="InterPro"/>
</dbReference>
<dbReference type="GO" id="GO:0004521">
    <property type="term" value="F:RNA endonuclease activity"/>
    <property type="evidence" value="ECO:0007669"/>
    <property type="project" value="TreeGrafter"/>
</dbReference>
<dbReference type="GO" id="GO:0006402">
    <property type="term" value="P:mRNA catabolic process"/>
    <property type="evidence" value="ECO:0007669"/>
    <property type="project" value="TreeGrafter"/>
</dbReference>
<dbReference type="Pfam" id="PF02452">
    <property type="entry name" value="PemK_toxin"/>
    <property type="match status" value="1"/>
</dbReference>
<sequence length="113" mass="12678">MLIRRGDILLVHFAPAREHEANYTHPAVVVTNNVANANAHVITVVPITSNITQIYPHDLFLPVNRSGLNKDSKAQVSLIRAVDYSRVVRRLSHLPDDLMLELSERLKEHLALG</sequence>
<keyword evidence="1" id="KW-0255">Endonuclease</keyword>
<organism evidence="2 3">
    <name type="scientific">Deinococcus cellulosilyticus (strain DSM 18568 / NBRC 106333 / KACC 11606 / 5516J-15)</name>
    <dbReference type="NCBI Taxonomy" id="1223518"/>
    <lineage>
        <taxon>Bacteria</taxon>
        <taxon>Thermotogati</taxon>
        <taxon>Deinococcota</taxon>
        <taxon>Deinococci</taxon>
        <taxon>Deinococcales</taxon>
        <taxon>Deinococcaceae</taxon>
        <taxon>Deinococcus</taxon>
    </lineage>
</organism>
<reference evidence="2 3" key="1">
    <citation type="submission" date="2019-07" db="EMBL/GenBank/DDBJ databases">
        <title>Whole genome shotgun sequence of Deinococcus cellulosilyticus NBRC 106333.</title>
        <authorList>
            <person name="Hosoyama A."/>
            <person name="Uohara A."/>
            <person name="Ohji S."/>
            <person name="Ichikawa N."/>
        </authorList>
    </citation>
    <scope>NUCLEOTIDE SEQUENCE [LARGE SCALE GENOMIC DNA]</scope>
    <source>
        <strain evidence="2 3">NBRC 106333</strain>
    </source>
</reference>
<keyword evidence="1" id="KW-0378">Hydrolase</keyword>
<dbReference type="OrthoDB" id="9808744at2"/>
<dbReference type="EMBL" id="BJXB01000020">
    <property type="protein sequence ID" value="GEM48393.1"/>
    <property type="molecule type" value="Genomic_DNA"/>
</dbReference>
<dbReference type="InterPro" id="IPR011067">
    <property type="entry name" value="Plasmid_toxin/cell-grow_inhib"/>
</dbReference>
<dbReference type="AlphaFoldDB" id="A0A511N6C5"/>
<proteinExistence type="inferred from homology"/>
<accession>A0A511N6C5</accession>